<evidence type="ECO:0000256" key="9">
    <source>
        <dbReference type="ARBA" id="ARBA00023033"/>
    </source>
</evidence>
<dbReference type="Proteomes" id="UP001188597">
    <property type="component" value="Unassembled WGS sequence"/>
</dbReference>
<dbReference type="GO" id="GO:0016705">
    <property type="term" value="F:oxidoreductase activity, acting on paired donors, with incorporation or reduction of molecular oxygen"/>
    <property type="evidence" value="ECO:0007669"/>
    <property type="project" value="InterPro"/>
</dbReference>
<comment type="caution">
    <text evidence="11">The sequence shown here is derived from an EMBL/GenBank/DDBJ whole genome shotgun (WGS) entry which is preliminary data.</text>
</comment>
<evidence type="ECO:0000256" key="1">
    <source>
        <dbReference type="ARBA" id="ARBA00004167"/>
    </source>
</evidence>
<keyword evidence="5" id="KW-0479">Metal-binding</keyword>
<keyword evidence="4" id="KW-0812">Transmembrane</keyword>
<keyword evidence="9" id="KW-0503">Monooxygenase</keyword>
<gene>
    <name evidence="11" type="ORF">RJ639_022658</name>
</gene>
<keyword evidence="10" id="KW-0472">Membrane</keyword>
<dbReference type="GO" id="GO:0020037">
    <property type="term" value="F:heme binding"/>
    <property type="evidence" value="ECO:0007669"/>
    <property type="project" value="InterPro"/>
</dbReference>
<dbReference type="EMBL" id="JAVXUP010003296">
    <property type="protein sequence ID" value="KAK2999395.1"/>
    <property type="molecule type" value="Genomic_DNA"/>
</dbReference>
<evidence type="ECO:0000256" key="7">
    <source>
        <dbReference type="ARBA" id="ARBA00023002"/>
    </source>
</evidence>
<keyword evidence="6" id="KW-1133">Transmembrane helix</keyword>
<name>A0AA88V0J6_9ASTE</name>
<dbReference type="PANTHER" id="PTHR47947">
    <property type="entry name" value="CYTOCHROME P450 82C3-RELATED"/>
    <property type="match status" value="1"/>
</dbReference>
<proteinExistence type="inferred from homology"/>
<sequence>MSTKCYSNFLTIWSDIRPPIWFPPLEKCFTKNDIIFANRPRLLLGKHLSYNYTTIGSAPYGPHWRNLRRFSTLEIFSTTKLNTFLSIRQEETRSLLKKLFRDSQQSFAKVEMKSRLSELSFNIIMRMVEGKTGLRFIGISGPVSFFAGVQAIQQLSTITADAFNQTRNERATYQFLMGLDDKYATLHTQIINMDPFPNIDRVYAMVMQEESHRGITGSCDTTSAVGFHAQNGPPTAWSSGLVSATVGTQTVHL</sequence>
<dbReference type="SUPFAM" id="SSF48264">
    <property type="entry name" value="Cytochrome P450"/>
    <property type="match status" value="1"/>
</dbReference>
<keyword evidence="7" id="KW-0560">Oxidoreductase</keyword>
<dbReference type="Pfam" id="PF00067">
    <property type="entry name" value="p450"/>
    <property type="match status" value="1"/>
</dbReference>
<reference evidence="11" key="1">
    <citation type="submission" date="2022-12" db="EMBL/GenBank/DDBJ databases">
        <title>Draft genome assemblies for two species of Escallonia (Escalloniales).</title>
        <authorList>
            <person name="Chanderbali A."/>
            <person name="Dervinis C."/>
            <person name="Anghel I."/>
            <person name="Soltis D."/>
            <person name="Soltis P."/>
            <person name="Zapata F."/>
        </authorList>
    </citation>
    <scope>NUCLEOTIDE SEQUENCE</scope>
    <source>
        <strain evidence="11">UCBG64.0493</strain>
        <tissue evidence="11">Leaf</tissue>
    </source>
</reference>
<comment type="similarity">
    <text evidence="2">Belongs to the cytochrome P450 family.</text>
</comment>
<evidence type="ECO:0000256" key="2">
    <source>
        <dbReference type="ARBA" id="ARBA00010617"/>
    </source>
</evidence>
<evidence type="ECO:0008006" key="13">
    <source>
        <dbReference type="Google" id="ProtNLM"/>
    </source>
</evidence>
<keyword evidence="8" id="KW-0408">Iron</keyword>
<protein>
    <recommendedName>
        <fullName evidence="13">Cytochrome P450</fullName>
    </recommendedName>
</protein>
<dbReference type="InterPro" id="IPR050651">
    <property type="entry name" value="Plant_Cytochrome_P450_Monoox"/>
</dbReference>
<evidence type="ECO:0000256" key="3">
    <source>
        <dbReference type="ARBA" id="ARBA00022617"/>
    </source>
</evidence>
<accession>A0AA88V0J6</accession>
<evidence type="ECO:0000256" key="5">
    <source>
        <dbReference type="ARBA" id="ARBA00022723"/>
    </source>
</evidence>
<organism evidence="11 12">
    <name type="scientific">Escallonia herrerae</name>
    <dbReference type="NCBI Taxonomy" id="1293975"/>
    <lineage>
        <taxon>Eukaryota</taxon>
        <taxon>Viridiplantae</taxon>
        <taxon>Streptophyta</taxon>
        <taxon>Embryophyta</taxon>
        <taxon>Tracheophyta</taxon>
        <taxon>Spermatophyta</taxon>
        <taxon>Magnoliopsida</taxon>
        <taxon>eudicotyledons</taxon>
        <taxon>Gunneridae</taxon>
        <taxon>Pentapetalae</taxon>
        <taxon>asterids</taxon>
        <taxon>campanulids</taxon>
        <taxon>Escalloniales</taxon>
        <taxon>Escalloniaceae</taxon>
        <taxon>Escallonia</taxon>
    </lineage>
</organism>
<dbReference type="GO" id="GO:0016020">
    <property type="term" value="C:membrane"/>
    <property type="evidence" value="ECO:0007669"/>
    <property type="project" value="UniProtKB-SubCell"/>
</dbReference>
<dbReference type="InterPro" id="IPR001128">
    <property type="entry name" value="Cyt_P450"/>
</dbReference>
<dbReference type="PANTHER" id="PTHR47947:SF62">
    <property type="entry name" value="CYTOCHROME P450, FAMILY 81, SUBFAMILY D, POLYPEPTIDE 5"/>
    <property type="match status" value="1"/>
</dbReference>
<keyword evidence="3" id="KW-0349">Heme</keyword>
<evidence type="ECO:0000256" key="4">
    <source>
        <dbReference type="ARBA" id="ARBA00022692"/>
    </source>
</evidence>
<comment type="subcellular location">
    <subcellularLocation>
        <location evidence="1">Membrane</location>
        <topology evidence="1">Single-pass membrane protein</topology>
    </subcellularLocation>
</comment>
<evidence type="ECO:0000313" key="12">
    <source>
        <dbReference type="Proteomes" id="UP001188597"/>
    </source>
</evidence>
<evidence type="ECO:0000256" key="6">
    <source>
        <dbReference type="ARBA" id="ARBA00022989"/>
    </source>
</evidence>
<dbReference type="GO" id="GO:0005506">
    <property type="term" value="F:iron ion binding"/>
    <property type="evidence" value="ECO:0007669"/>
    <property type="project" value="InterPro"/>
</dbReference>
<dbReference type="Gene3D" id="1.10.630.10">
    <property type="entry name" value="Cytochrome P450"/>
    <property type="match status" value="1"/>
</dbReference>
<dbReference type="InterPro" id="IPR036396">
    <property type="entry name" value="Cyt_P450_sf"/>
</dbReference>
<keyword evidence="12" id="KW-1185">Reference proteome</keyword>
<evidence type="ECO:0000313" key="11">
    <source>
        <dbReference type="EMBL" id="KAK2999395.1"/>
    </source>
</evidence>
<evidence type="ECO:0000256" key="10">
    <source>
        <dbReference type="ARBA" id="ARBA00023136"/>
    </source>
</evidence>
<dbReference type="GO" id="GO:0004497">
    <property type="term" value="F:monooxygenase activity"/>
    <property type="evidence" value="ECO:0007669"/>
    <property type="project" value="UniProtKB-KW"/>
</dbReference>
<evidence type="ECO:0000256" key="8">
    <source>
        <dbReference type="ARBA" id="ARBA00023004"/>
    </source>
</evidence>
<dbReference type="AlphaFoldDB" id="A0AA88V0J6"/>